<organism evidence="1">
    <name type="scientific">Candidatus Kentrum sp. TUN</name>
    <dbReference type="NCBI Taxonomy" id="2126343"/>
    <lineage>
        <taxon>Bacteria</taxon>
        <taxon>Pseudomonadati</taxon>
        <taxon>Pseudomonadota</taxon>
        <taxon>Gammaproteobacteria</taxon>
        <taxon>Candidatus Kentrum</taxon>
    </lineage>
</organism>
<dbReference type="AlphaFoldDB" id="A0A450ZRS4"/>
<sequence length="218" mass="25461">MVATIALRGIMFEESDLLSQWRGYADDGSGVSIGFSSQYLHWLGKSIRDEQTPGFTLNRVIYDAKLQTEQIGPLYQQAKGFIEQGAFRSEYRSVLDPRTDEEFQRDQILVKQARNRLTPALLMLFLKMFLLKGDAFREEREWRLIAYFIYRGDTCRYRVARDRLIPYREIPLLEFAWQPIKEVILGPKHITDPVVIEGFLRQNGFGDVPVRRSNASYR</sequence>
<evidence type="ECO:0008006" key="3">
    <source>
        <dbReference type="Google" id="ProtNLM"/>
    </source>
</evidence>
<dbReference type="InterPro" id="IPR021352">
    <property type="entry name" value="DUF2971"/>
</dbReference>
<name>A0A450ZRS4_9GAMM</name>
<evidence type="ECO:0000313" key="1">
    <source>
        <dbReference type="EMBL" id="VFK56444.1"/>
    </source>
</evidence>
<dbReference type="Pfam" id="PF11185">
    <property type="entry name" value="DUF2971"/>
    <property type="match status" value="1"/>
</dbReference>
<gene>
    <name evidence="2" type="ORF">BECKTUN1418E_GA0071001_10862</name>
    <name evidence="1" type="ORF">BECKTUN1418F_GA0071002_10881</name>
</gene>
<accession>A0A450ZRS4</accession>
<evidence type="ECO:0000313" key="2">
    <source>
        <dbReference type="EMBL" id="VFK62751.1"/>
    </source>
</evidence>
<proteinExistence type="predicted"/>
<protein>
    <recommendedName>
        <fullName evidence="3">DUF2971 domain-containing protein</fullName>
    </recommendedName>
</protein>
<dbReference type="EMBL" id="CAADFY010000088">
    <property type="protein sequence ID" value="VFK56444.1"/>
    <property type="molecule type" value="Genomic_DNA"/>
</dbReference>
<dbReference type="EMBL" id="CAADFV010000086">
    <property type="protein sequence ID" value="VFK62751.1"/>
    <property type="molecule type" value="Genomic_DNA"/>
</dbReference>
<reference evidence="1" key="1">
    <citation type="submission" date="2019-02" db="EMBL/GenBank/DDBJ databases">
        <authorList>
            <person name="Gruber-Vodicka R. H."/>
            <person name="Seah K. B. B."/>
        </authorList>
    </citation>
    <scope>NUCLEOTIDE SEQUENCE</scope>
    <source>
        <strain evidence="2">BECK_BY2</strain>
        <strain evidence="1">BECK_BY3</strain>
    </source>
</reference>